<dbReference type="Gene3D" id="2.60.40.420">
    <property type="entry name" value="Cupredoxins - blue copper proteins"/>
    <property type="match status" value="1"/>
</dbReference>
<dbReference type="PROSITE" id="PS00079">
    <property type="entry name" value="MULTICOPPER_OXIDASE1"/>
    <property type="match status" value="1"/>
</dbReference>
<evidence type="ECO:0008006" key="3">
    <source>
        <dbReference type="Google" id="ProtNLM"/>
    </source>
</evidence>
<dbReference type="SUPFAM" id="SSF49503">
    <property type="entry name" value="Cupredoxins"/>
    <property type="match status" value="1"/>
</dbReference>
<dbReference type="GO" id="GO:0046872">
    <property type="term" value="F:metal ion binding"/>
    <property type="evidence" value="ECO:0007669"/>
    <property type="project" value="UniProtKB-KW"/>
</dbReference>
<dbReference type="AlphaFoldDB" id="A0A381YDT4"/>
<dbReference type="InterPro" id="IPR008972">
    <property type="entry name" value="Cupredoxin"/>
</dbReference>
<accession>A0A381YDT4</accession>
<protein>
    <recommendedName>
        <fullName evidence="3">EfeO-type cupredoxin-like domain-containing protein</fullName>
    </recommendedName>
</protein>
<name>A0A381YDT4_9ZZZZ</name>
<sequence length="128" mass="13481">MRLRTTIVQPLGAALTVALVVGACGGGGGSPIGEAPDEGVLRIVADDTQAFDADAYRVAAGEVRIEYVQSGFQAHTLVIEGLEDQMRLEVENGGSDAHTVTLQPGRYILYCDVAGHREGGMEARLLVE</sequence>
<dbReference type="PROSITE" id="PS51257">
    <property type="entry name" value="PROKAR_LIPOPROTEIN"/>
    <property type="match status" value="1"/>
</dbReference>
<organism evidence="2">
    <name type="scientific">marine metagenome</name>
    <dbReference type="NCBI Taxonomy" id="408172"/>
    <lineage>
        <taxon>unclassified sequences</taxon>
        <taxon>metagenomes</taxon>
        <taxon>ecological metagenomes</taxon>
    </lineage>
</organism>
<evidence type="ECO:0000313" key="2">
    <source>
        <dbReference type="EMBL" id="SVA75219.1"/>
    </source>
</evidence>
<reference evidence="2" key="1">
    <citation type="submission" date="2018-05" db="EMBL/GenBank/DDBJ databases">
        <authorList>
            <person name="Lanie J.A."/>
            <person name="Ng W.-L."/>
            <person name="Kazmierczak K.M."/>
            <person name="Andrzejewski T.M."/>
            <person name="Davidsen T.M."/>
            <person name="Wayne K.J."/>
            <person name="Tettelin H."/>
            <person name="Glass J.I."/>
            <person name="Rusch D."/>
            <person name="Podicherti R."/>
            <person name="Tsui H.-C.T."/>
            <person name="Winkler M.E."/>
        </authorList>
    </citation>
    <scope>NUCLEOTIDE SEQUENCE</scope>
</reference>
<keyword evidence="1" id="KW-0479">Metal-binding</keyword>
<evidence type="ECO:0000256" key="1">
    <source>
        <dbReference type="ARBA" id="ARBA00022723"/>
    </source>
</evidence>
<dbReference type="InterPro" id="IPR033138">
    <property type="entry name" value="Cu_oxidase_CS"/>
</dbReference>
<gene>
    <name evidence="2" type="ORF">METZ01_LOCUS128073</name>
</gene>
<dbReference type="EMBL" id="UINC01018005">
    <property type="protein sequence ID" value="SVA75219.1"/>
    <property type="molecule type" value="Genomic_DNA"/>
</dbReference>
<proteinExistence type="predicted"/>